<dbReference type="Gene3D" id="1.50.10.10">
    <property type="match status" value="2"/>
</dbReference>
<feature type="domain" description="Mannosylglycerate hydrolase MGH1-like glycoside hydrolase" evidence="2">
    <location>
        <begin position="420"/>
        <end position="641"/>
    </location>
</feature>
<dbReference type="KEGG" id="osn:115216670"/>
<dbReference type="PANTHER" id="PTHR10412">
    <property type="entry name" value="MANNOSYL-OLIGOSACCHARIDE GLUCOSIDASE"/>
    <property type="match status" value="1"/>
</dbReference>
<evidence type="ECO:0000256" key="1">
    <source>
        <dbReference type="SAM" id="MobiDB-lite"/>
    </source>
</evidence>
<gene>
    <name evidence="4" type="primary">LOC115216670</name>
</gene>
<dbReference type="InterPro" id="IPR054491">
    <property type="entry name" value="MGH1-like_GH"/>
</dbReference>
<evidence type="ECO:0000259" key="2">
    <source>
        <dbReference type="Pfam" id="PF22422"/>
    </source>
</evidence>
<dbReference type="PANTHER" id="PTHR10412:SF10">
    <property type="entry name" value="GLYCOSYL HYDROLASE FAMILY 63 C-TERMINAL DOMAIN-CONTAINING PROTEIN"/>
    <property type="match status" value="1"/>
</dbReference>
<reference evidence="4" key="1">
    <citation type="submission" date="2025-08" db="UniProtKB">
        <authorList>
            <consortium name="RefSeq"/>
        </authorList>
    </citation>
    <scope>IDENTIFICATION</scope>
</reference>
<dbReference type="Proteomes" id="UP000515154">
    <property type="component" value="Linkage group LG1"/>
</dbReference>
<feature type="region of interest" description="Disordered" evidence="1">
    <location>
        <begin position="742"/>
        <end position="828"/>
    </location>
</feature>
<feature type="compositionally biased region" description="Basic and acidic residues" evidence="1">
    <location>
        <begin position="742"/>
        <end position="799"/>
    </location>
</feature>
<dbReference type="GO" id="GO:0004573">
    <property type="term" value="F:Glc3Man9GlcNAc2 oligosaccharide glucosidase activity"/>
    <property type="evidence" value="ECO:0007669"/>
    <property type="project" value="InterPro"/>
</dbReference>
<dbReference type="SUPFAM" id="SSF48208">
    <property type="entry name" value="Six-hairpin glycosidases"/>
    <property type="match status" value="2"/>
</dbReference>
<feature type="compositionally biased region" description="Acidic residues" evidence="1">
    <location>
        <begin position="800"/>
        <end position="825"/>
    </location>
</feature>
<organism evidence="3 4">
    <name type="scientific">Octopus sinensis</name>
    <name type="common">East Asian common octopus</name>
    <dbReference type="NCBI Taxonomy" id="2607531"/>
    <lineage>
        <taxon>Eukaryota</taxon>
        <taxon>Metazoa</taxon>
        <taxon>Spiralia</taxon>
        <taxon>Lophotrochozoa</taxon>
        <taxon>Mollusca</taxon>
        <taxon>Cephalopoda</taxon>
        <taxon>Coleoidea</taxon>
        <taxon>Octopodiformes</taxon>
        <taxon>Octopoda</taxon>
        <taxon>Incirrata</taxon>
        <taxon>Octopodidae</taxon>
        <taxon>Octopus</taxon>
    </lineage>
</organism>
<evidence type="ECO:0000313" key="3">
    <source>
        <dbReference type="Proteomes" id="UP000515154"/>
    </source>
</evidence>
<protein>
    <submittedName>
        <fullName evidence="4">Uncharacterized protein YMR196W</fullName>
    </submittedName>
</protein>
<dbReference type="InterPro" id="IPR008928">
    <property type="entry name" value="6-hairpin_glycosidase_sf"/>
</dbReference>
<dbReference type="AlphaFoldDB" id="A0A7E6EQL6"/>
<keyword evidence="3" id="KW-1185">Reference proteome</keyword>
<sequence>MGDEFFGPYLSERQWGTVREDYSFSGDCWKYCTHHDSLNTVYLHGEDGLFGWSDYKAKLCASVALWNGKDTILKERLFGLTGPQGNHGEDVKELYYYLCNVPNHNYMKALYQYPQTNFPYKKLIKQNRKRCFAEREYEIVDTGAFVSGYWDIYMEFAKEEEKTCLCRYTVHNQGSERATLYILPQIWLRDTWSHYSCDKCHTFSKPTMKMHNDKNEICVHYSEGCFVAKFDCGPDGSFPTMLFTENDSQTSNYTKDAFHRYIISNELTSVNPEMQGTKCGALYRLTVDPGESQIVQWCLYSESAVAECSNFKWVFEEILRKREKNAKNFYTMILSPSWTEEERNIACQAYSGLLWSKQFYCYDVRKWIESTIIRSERMSPESLFCASGCNNWTDASRNQHWISHLQNCDIISMPDKWEFPWYAAWDLAFHMIPYSFLDPDFSKKQLLLLLSDKYLHPNGQLPGCEFDFSDTNPPVHCWACLSVYHNSGSYDVSFLKKCFHRLLLNYNWWTNTNKISGPGHLYSGGFLGMDNISIFNRSTGSPPGYILAQADATGWMAFFCVKMFEMAIELIKTDPDYADIATQFFRHFLLIAENGSQSTNKAGFWHEDDKFFYDMLLSQESDTIIPLCIRSLVGLVPLLATTVIDLSSIRMNYPELFVVLSDASCSSSKVHIDNNKLFLSFVSSEQLQHILGYLFSETEFLSPFGIRSLSKHHEQNPYRAPVQLGMSQSSFHDIDEECHCREREEAKEREKQKRREEREREERERKERERQERERQKRESEKVSEEESEKVSEEESEKVSEEEEEEEEEEIEEEEEEEEEEESEDEKSSIIIMATAEQTEADQEESSTNLESDMQMDDKNVIEEEESDDDIPVKRANNRILRYSPGESPTNMFGGNSNWRGPIWLCMNFMLHECLDIYYKAFGNEYTVEFPTGSNDRKNLQDIRKEISKRIVSLFLPNREGCRPLHGNEPLYQKDYLRHIVLFYEYFNAENGLGCGASHQTGWSSIVVEFIRNLHS</sequence>
<name>A0A7E6EQL6_9MOLL</name>
<dbReference type="Pfam" id="PF22422">
    <property type="entry name" value="MGH1-like_GH"/>
    <property type="match status" value="1"/>
</dbReference>
<dbReference type="GO" id="GO:0009311">
    <property type="term" value="P:oligosaccharide metabolic process"/>
    <property type="evidence" value="ECO:0007669"/>
    <property type="project" value="InterPro"/>
</dbReference>
<accession>A0A7E6EQL6</accession>
<proteinExistence type="predicted"/>
<dbReference type="RefSeq" id="XP_036357618.1">
    <property type="nucleotide sequence ID" value="XM_036501725.1"/>
</dbReference>
<dbReference type="InterPro" id="IPR004888">
    <property type="entry name" value="Glycoside_hydrolase_63"/>
</dbReference>
<dbReference type="InterPro" id="IPR012341">
    <property type="entry name" value="6hp_glycosidase-like_sf"/>
</dbReference>
<evidence type="ECO:0000313" key="4">
    <source>
        <dbReference type="RefSeq" id="XP_036357618.1"/>
    </source>
</evidence>